<evidence type="ECO:0000256" key="1">
    <source>
        <dbReference type="ARBA" id="ARBA00009991"/>
    </source>
</evidence>
<dbReference type="InterPro" id="IPR007472">
    <property type="entry name" value="N-end_Aminoacyl_Trfase_C"/>
</dbReference>
<dbReference type="PANTHER" id="PTHR21367:SF1">
    <property type="entry name" value="ARGINYL-TRNA--PROTEIN TRANSFERASE 1"/>
    <property type="match status" value="1"/>
</dbReference>
<dbReference type="EMBL" id="JBEVYD010000002">
    <property type="protein sequence ID" value="KAL3234811.1"/>
    <property type="molecule type" value="Genomic_DNA"/>
</dbReference>
<dbReference type="Proteomes" id="UP001623330">
    <property type="component" value="Unassembled WGS sequence"/>
</dbReference>
<dbReference type="Pfam" id="PF04376">
    <property type="entry name" value="ATE_N"/>
    <property type="match status" value="1"/>
</dbReference>
<evidence type="ECO:0000259" key="6">
    <source>
        <dbReference type="Pfam" id="PF04377"/>
    </source>
</evidence>
<evidence type="ECO:0000256" key="4">
    <source>
        <dbReference type="ARBA" id="ARBA00023315"/>
    </source>
</evidence>
<name>A0ABR4NZP8_9SACH</name>
<dbReference type="SUPFAM" id="SSF55729">
    <property type="entry name" value="Acyl-CoA N-acyltransferases (Nat)"/>
    <property type="match status" value="1"/>
</dbReference>
<sequence length="526" mass="61192">MDDKLIVYKPMYFADKADCGYCHGSKADSGNYYALKSWYQYLSANRKDDATSDKATIRSCTVGFQCESMPVENYDRMCNMGFRRSGLFVYKTDPLRNCCRLYTIRTTPGEVELTKELRKCINRYRTHLGLNKMEPPKDIEESQYKFVNDIVSVEAQVENSTFHTKFGPAIYTDEKYELFVKYQELIHNDYDHSKKGFKRFLCDAPFSKAVIMGTEEEWEQLNNWKTMKTGEKLLRVGPVHESYYHNGKLIALAITDFLPSGISSVYFIWHPDYHKWSLGKLSALRELALLEKSNLDYYYLGYYIEDCKKMKYKANYGGELLDTSTERYYSIKQVNLMIQEGKLFIMGDTTKEYTREPPLNDAFDKCSFRDTIEIQKGTTANEKMGNVVERVYGTNSRVFEPSYLQETVRVLNDYGVDYDINQRPKDKFRLENTMSNQEIASDDITPNFNIPLILPGIVPLWELRELLETNRLQRQLVAKTLIFDMHTASMRLFGPWEYEDNDTKTAVCNVVRLLGLEMASHSIIAV</sequence>
<keyword evidence="3 7" id="KW-0808">Transferase</keyword>
<evidence type="ECO:0000256" key="2">
    <source>
        <dbReference type="ARBA" id="ARBA00012025"/>
    </source>
</evidence>
<dbReference type="InterPro" id="IPR016181">
    <property type="entry name" value="Acyl_CoA_acyltransferase"/>
</dbReference>
<feature type="domain" description="N-end rule aminoacyl transferase C-terminal" evidence="6">
    <location>
        <begin position="174"/>
        <end position="317"/>
    </location>
</feature>
<comment type="similarity">
    <text evidence="1">Belongs to the R-transferase family.</text>
</comment>
<protein>
    <recommendedName>
        <fullName evidence="2">arginyltransferase</fullName>
        <ecNumber evidence="2">2.3.2.8</ecNumber>
    </recommendedName>
</protein>
<gene>
    <name evidence="7" type="ORF">RNJ44_02599</name>
</gene>
<organism evidence="7 8">
    <name type="scientific">Nakaseomyces bracarensis</name>
    <dbReference type="NCBI Taxonomy" id="273131"/>
    <lineage>
        <taxon>Eukaryota</taxon>
        <taxon>Fungi</taxon>
        <taxon>Dikarya</taxon>
        <taxon>Ascomycota</taxon>
        <taxon>Saccharomycotina</taxon>
        <taxon>Saccharomycetes</taxon>
        <taxon>Saccharomycetales</taxon>
        <taxon>Saccharomycetaceae</taxon>
        <taxon>Nakaseomyces</taxon>
    </lineage>
</organism>
<keyword evidence="8" id="KW-1185">Reference proteome</keyword>
<feature type="domain" description="N-end aminoacyl transferase N-terminal" evidence="5">
    <location>
        <begin position="18"/>
        <end position="119"/>
    </location>
</feature>
<comment type="caution">
    <text evidence="7">The sequence shown here is derived from an EMBL/GenBank/DDBJ whole genome shotgun (WGS) entry which is preliminary data.</text>
</comment>
<dbReference type="EC" id="2.3.2.8" evidence="2"/>
<dbReference type="GO" id="GO:0016740">
    <property type="term" value="F:transferase activity"/>
    <property type="evidence" value="ECO:0007669"/>
    <property type="project" value="UniProtKB-KW"/>
</dbReference>
<dbReference type="PANTHER" id="PTHR21367">
    <property type="entry name" value="ARGININE-TRNA-PROTEIN TRANSFERASE 1"/>
    <property type="match status" value="1"/>
</dbReference>
<evidence type="ECO:0000313" key="8">
    <source>
        <dbReference type="Proteomes" id="UP001623330"/>
    </source>
</evidence>
<evidence type="ECO:0000313" key="7">
    <source>
        <dbReference type="EMBL" id="KAL3234811.1"/>
    </source>
</evidence>
<reference evidence="7 8" key="1">
    <citation type="submission" date="2024-05" db="EMBL/GenBank/DDBJ databases">
        <title>Long read based assembly of the Candida bracarensis genome reveals expanded adhesin content.</title>
        <authorList>
            <person name="Marcet-Houben M."/>
            <person name="Ksiezopolska E."/>
            <person name="Gabaldon T."/>
        </authorList>
    </citation>
    <scope>NUCLEOTIDE SEQUENCE [LARGE SCALE GENOMIC DNA]</scope>
    <source>
        <strain evidence="7 8">CBM6</strain>
    </source>
</reference>
<evidence type="ECO:0000256" key="3">
    <source>
        <dbReference type="ARBA" id="ARBA00022679"/>
    </source>
</evidence>
<dbReference type="InterPro" id="IPR007471">
    <property type="entry name" value="N-end_Aminoacyl_Trfase_N"/>
</dbReference>
<dbReference type="Pfam" id="PF04377">
    <property type="entry name" value="ATE_C"/>
    <property type="match status" value="1"/>
</dbReference>
<proteinExistence type="inferred from homology"/>
<dbReference type="InterPro" id="IPR030700">
    <property type="entry name" value="N-end_Aminoacyl_Trfase"/>
</dbReference>
<keyword evidence="4" id="KW-0012">Acyltransferase</keyword>
<evidence type="ECO:0000259" key="5">
    <source>
        <dbReference type="Pfam" id="PF04376"/>
    </source>
</evidence>
<accession>A0ABR4NZP8</accession>